<reference evidence="1 2" key="1">
    <citation type="journal article" date="2018" name="Mol. Biol. Evol.">
        <title>Broad Genomic Sampling Reveals a Smut Pathogenic Ancestry of the Fungal Clade Ustilaginomycotina.</title>
        <authorList>
            <person name="Kijpornyongpan T."/>
            <person name="Mondo S.J."/>
            <person name="Barry K."/>
            <person name="Sandor L."/>
            <person name="Lee J."/>
            <person name="Lipzen A."/>
            <person name="Pangilinan J."/>
            <person name="LaButti K."/>
            <person name="Hainaut M."/>
            <person name="Henrissat B."/>
            <person name="Grigoriev I.V."/>
            <person name="Spatafora J.W."/>
            <person name="Aime M.C."/>
        </authorList>
    </citation>
    <scope>NUCLEOTIDE SEQUENCE [LARGE SCALE GENOMIC DNA]</scope>
    <source>
        <strain evidence="1 2">SA 807</strain>
    </source>
</reference>
<evidence type="ECO:0000313" key="2">
    <source>
        <dbReference type="Proteomes" id="UP000245626"/>
    </source>
</evidence>
<accession>A0ACD0NW67</accession>
<protein>
    <submittedName>
        <fullName evidence="1">Noc2-domain-containing protein</fullName>
    </submittedName>
</protein>
<dbReference type="EMBL" id="KZ819973">
    <property type="protein sequence ID" value="PWN50068.1"/>
    <property type="molecule type" value="Genomic_DNA"/>
</dbReference>
<keyword evidence="2" id="KW-1185">Reference proteome</keyword>
<gene>
    <name evidence="1" type="ORF">IE53DRAFT_387668</name>
</gene>
<dbReference type="Proteomes" id="UP000245626">
    <property type="component" value="Unassembled WGS sequence"/>
</dbReference>
<organism evidence="1 2">
    <name type="scientific">Violaceomyces palustris</name>
    <dbReference type="NCBI Taxonomy" id="1673888"/>
    <lineage>
        <taxon>Eukaryota</taxon>
        <taxon>Fungi</taxon>
        <taxon>Dikarya</taxon>
        <taxon>Basidiomycota</taxon>
        <taxon>Ustilaginomycotina</taxon>
        <taxon>Ustilaginomycetes</taxon>
        <taxon>Violaceomycetales</taxon>
        <taxon>Violaceomycetaceae</taxon>
        <taxon>Violaceomyces</taxon>
    </lineage>
</organism>
<name>A0ACD0NW67_9BASI</name>
<sequence length="735" mass="82952">MAKQTKRTKKFLKSNLDRTLKTRREHQKKKAVIERSKQAKKAKSLRSTHSRGKGKKEGDEDDERLDDDIQEQGLLEGDDGSDDELPGSNAATQFKDMSVDDFLGGGFKKGMGGDEDDEDEDEDEEDDDESLGEIEEMSDEEDDHAQDLAKLAEKDPEFYKYLQENDEGLLNFGAGSGGDDDDDDEEGEEQDDEDDEEEENQGQISKGKGKGKGKQEDEGAEMEVDEDDGGPIKVSQKMLLGWQRSMLQHGSIKSLRKLLLAFRCAVRMGDDEASEGAAFMIEDAKVFNKIVLTTLKYTPVVLQAQLPFKELPNGKFKLPTNNKKWSTLQKPVQSYFTSLIHLLKTLPEPKMLYVVVTESARMVPYAINNKRAARDYVKVMLNLWSTADDDVRIAAFLALRKIAPAGDDAMLELCLKGAYHSFVRSTKLTTVHTLPSINLMKNSASELYALDAAASYQQAFGFIRQLAIHLRNCIKTKSKDSFKAIFNWQYVHCVDFWSLILSKACDADAVAERGVSEMQPLIYPLVQVATGVINLIPTSRYFPFRLHILRALLRLVQKTGTYVPLIPPILGIFESPEFHRKPKGSTLKPLDLDTSIRAPTSYIRTKVYSDQLAEEACQLLLEFLSSQSRSIAFPELVIPATVQLKRGMKAYTNPKLNSSLKQILEKVNQNSAWVEKRRSEIDFAPNDRRKVNNFLQDEKSETPLEAALRLARKVREQKRKIVEQANQKVEEEDSD</sequence>
<proteinExistence type="predicted"/>
<evidence type="ECO:0000313" key="1">
    <source>
        <dbReference type="EMBL" id="PWN50068.1"/>
    </source>
</evidence>